<dbReference type="Pfam" id="PF14480">
    <property type="entry name" value="DNA_pol3_a_NI"/>
    <property type="match status" value="1"/>
</dbReference>
<comment type="caution">
    <text evidence="2">The sequence shown here is derived from an EMBL/GenBank/DDBJ whole genome shotgun (WGS) entry which is preliminary data.</text>
</comment>
<evidence type="ECO:0000313" key="2">
    <source>
        <dbReference type="EMBL" id="EFB63358.1"/>
    </source>
</evidence>
<feature type="domain" description="DNA polymerase III PolC-type N-terminal" evidence="1">
    <location>
        <begin position="7"/>
        <end position="49"/>
    </location>
</feature>
<dbReference type="AlphaFoldDB" id="D1YFX2"/>
<sequence length="53" mass="6425">MANKNELFKKLLDQIKFPDKFEDNDIVQNGEIENVDVYANERKWKIHVFLIHH</sequence>
<accession>D1YFX2</accession>
<protein>
    <recommendedName>
        <fullName evidence="1">DNA polymerase III PolC-type N-terminal domain-containing protein</fullName>
    </recommendedName>
</protein>
<dbReference type="EMBL" id="ADFT01000002">
    <property type="protein sequence ID" value="EFB63358.1"/>
    <property type="molecule type" value="Genomic_DNA"/>
</dbReference>
<evidence type="ECO:0000259" key="1">
    <source>
        <dbReference type="Pfam" id="PF14480"/>
    </source>
</evidence>
<organism evidence="2 3">
    <name type="scientific">Lactobacillus gasseri 224-1</name>
    <dbReference type="NCBI Taxonomy" id="679196"/>
    <lineage>
        <taxon>Bacteria</taxon>
        <taxon>Bacillati</taxon>
        <taxon>Bacillota</taxon>
        <taxon>Bacilli</taxon>
        <taxon>Lactobacillales</taxon>
        <taxon>Lactobacillaceae</taxon>
        <taxon>Lactobacillus</taxon>
    </lineage>
</organism>
<proteinExistence type="predicted"/>
<dbReference type="InterPro" id="IPR028112">
    <property type="entry name" value="DNA_PolC-type_N_I"/>
</dbReference>
<dbReference type="Proteomes" id="UP000003684">
    <property type="component" value="Unassembled WGS sequence"/>
</dbReference>
<evidence type="ECO:0000313" key="3">
    <source>
        <dbReference type="Proteomes" id="UP000003684"/>
    </source>
</evidence>
<reference evidence="2 3" key="1">
    <citation type="submission" date="2009-12" db="EMBL/GenBank/DDBJ databases">
        <title>Genome Sequence of Lactobacillus gasseri 224-1.</title>
        <authorList>
            <person name="Durkin A.S."/>
            <person name="Madupu R."/>
            <person name="Torralba M."/>
            <person name="Methe B."/>
            <person name="Sutton G."/>
            <person name="Strausberg R.L."/>
            <person name="Nelson K.E."/>
        </authorList>
    </citation>
    <scope>NUCLEOTIDE SEQUENCE [LARGE SCALE GENOMIC DNA]</scope>
    <source>
        <strain evidence="2 3">224-1</strain>
    </source>
</reference>
<name>D1YFX2_LACGS</name>
<gene>
    <name evidence="2" type="ORF">HMPREF9209_1167</name>
</gene>